<dbReference type="SUPFAM" id="SSF52743">
    <property type="entry name" value="Subtilisin-like"/>
    <property type="match status" value="1"/>
</dbReference>
<dbReference type="STRING" id="1035707.SAMN05216552_1008166"/>
<evidence type="ECO:0000256" key="8">
    <source>
        <dbReference type="SAM" id="SignalP"/>
    </source>
</evidence>
<dbReference type="GO" id="GO:0005615">
    <property type="term" value="C:extracellular space"/>
    <property type="evidence" value="ECO:0007669"/>
    <property type="project" value="TreeGrafter"/>
</dbReference>
<evidence type="ECO:0000256" key="4">
    <source>
        <dbReference type="ARBA" id="ARBA00022825"/>
    </source>
</evidence>
<dbReference type="InterPro" id="IPR036852">
    <property type="entry name" value="Peptidase_S8/S53_dom_sf"/>
</dbReference>
<feature type="chain" id="PRO_5011659704" evidence="8">
    <location>
        <begin position="32"/>
        <end position="522"/>
    </location>
</feature>
<feature type="domain" description="Peptidase S8/S53" evidence="9">
    <location>
        <begin position="396"/>
        <end position="504"/>
    </location>
</feature>
<evidence type="ECO:0000256" key="3">
    <source>
        <dbReference type="ARBA" id="ARBA00022801"/>
    </source>
</evidence>
<dbReference type="InterPro" id="IPR023827">
    <property type="entry name" value="Peptidase_S8_Asp-AS"/>
</dbReference>
<dbReference type="Proteomes" id="UP000199391">
    <property type="component" value="Unassembled WGS sequence"/>
</dbReference>
<dbReference type="Gene3D" id="3.30.70.80">
    <property type="entry name" value="Peptidase S8 propeptide/proteinase inhibitor I9"/>
    <property type="match status" value="1"/>
</dbReference>
<dbReference type="InterPro" id="IPR015500">
    <property type="entry name" value="Peptidase_S8_subtilisin-rel"/>
</dbReference>
<dbReference type="SUPFAM" id="SSF54897">
    <property type="entry name" value="Protease propeptides/inhibitors"/>
    <property type="match status" value="1"/>
</dbReference>
<dbReference type="PRINTS" id="PR00723">
    <property type="entry name" value="SUBTILISIN"/>
</dbReference>
<keyword evidence="3 6" id="KW-0378">Hydrolase</keyword>
<dbReference type="Gene3D" id="3.40.50.200">
    <property type="entry name" value="Peptidase S8/S53 domain"/>
    <property type="match status" value="2"/>
</dbReference>
<keyword evidence="2 6" id="KW-0645">Protease</keyword>
<feature type="signal peptide" evidence="8">
    <location>
        <begin position="1"/>
        <end position="31"/>
    </location>
</feature>
<dbReference type="InterPro" id="IPR037045">
    <property type="entry name" value="S8pro/Inhibitor_I9_sf"/>
</dbReference>
<evidence type="ECO:0000313" key="11">
    <source>
        <dbReference type="Proteomes" id="UP000199391"/>
    </source>
</evidence>
<evidence type="ECO:0000256" key="2">
    <source>
        <dbReference type="ARBA" id="ARBA00022670"/>
    </source>
</evidence>
<dbReference type="InterPro" id="IPR022398">
    <property type="entry name" value="Peptidase_S8_His-AS"/>
</dbReference>
<dbReference type="GO" id="GO:0004252">
    <property type="term" value="F:serine-type endopeptidase activity"/>
    <property type="evidence" value="ECO:0007669"/>
    <property type="project" value="UniProtKB-UniRule"/>
</dbReference>
<evidence type="ECO:0000256" key="7">
    <source>
        <dbReference type="RuleBase" id="RU003355"/>
    </source>
</evidence>
<dbReference type="PROSITE" id="PS00138">
    <property type="entry name" value="SUBTILASE_SER"/>
    <property type="match status" value="1"/>
</dbReference>
<dbReference type="PROSITE" id="PS51892">
    <property type="entry name" value="SUBTILASE"/>
    <property type="match status" value="1"/>
</dbReference>
<dbReference type="InterPro" id="IPR023828">
    <property type="entry name" value="Peptidase_S8_Ser-AS"/>
</dbReference>
<dbReference type="RefSeq" id="WP_093555630.1">
    <property type="nucleotide sequence ID" value="NZ_FPBO01000008.1"/>
</dbReference>
<dbReference type="EMBL" id="FPBO01000008">
    <property type="protein sequence ID" value="SFU74396.1"/>
    <property type="molecule type" value="Genomic_DNA"/>
</dbReference>
<evidence type="ECO:0000256" key="1">
    <source>
        <dbReference type="ARBA" id="ARBA00011073"/>
    </source>
</evidence>
<feature type="active site" description="Charge relay system" evidence="5 6">
    <location>
        <position position="178"/>
    </location>
</feature>
<evidence type="ECO:0000256" key="5">
    <source>
        <dbReference type="PIRSR" id="PIRSR615500-1"/>
    </source>
</evidence>
<gene>
    <name evidence="10" type="ORF">SAMN05216552_1008166</name>
</gene>
<comment type="similarity">
    <text evidence="1 6 7">Belongs to the peptidase S8 family.</text>
</comment>
<accession>A0A1I7IND4</accession>
<feature type="active site" description="Charge relay system" evidence="5 6">
    <location>
        <position position="145"/>
    </location>
</feature>
<dbReference type="PANTHER" id="PTHR43806:SF11">
    <property type="entry name" value="CEREVISIN-RELATED"/>
    <property type="match status" value="1"/>
</dbReference>
<dbReference type="InterPro" id="IPR050131">
    <property type="entry name" value="Peptidase_S8_subtilisin-like"/>
</dbReference>
<organism evidence="10 11">
    <name type="scientific">Pseudoduganella namucuonensis</name>
    <dbReference type="NCBI Taxonomy" id="1035707"/>
    <lineage>
        <taxon>Bacteria</taxon>
        <taxon>Pseudomonadati</taxon>
        <taxon>Pseudomonadota</taxon>
        <taxon>Betaproteobacteria</taxon>
        <taxon>Burkholderiales</taxon>
        <taxon>Oxalobacteraceae</taxon>
        <taxon>Telluria group</taxon>
        <taxon>Pseudoduganella</taxon>
    </lineage>
</organism>
<dbReference type="OrthoDB" id="9790784at2"/>
<sequence>MFIAKSKNAKAGAVFVMGLMAAAVGASVAAAAQPDNVRVIVAFKKGAQQNGKAAIAAAKGSIKEDLADIDAAAAEIPAKALNGLRNNPHIEFVEEDAKRRMFATSAPSTGTPYQTGQQVPYGIAMVQADQLPDTYAGNRTVCIIDSGIDLAHEDLAGNQATGHTNPGTGPWYTDENHHGTHVAGTIAAVNNGGVGVVGVNANRQLKLHIIKVFGPEEWAYTSTLIAAANKCGAAGANIISMSLGGDVPSRAEERAFDGLAKRGVLSIAAAGNDGNNAQSYPAGYASVMSVAALDENKKVADFSQFTPKVEIAAPGVQVLSTVPMGAGRDSSLKVGATSYAPGGMDGSPASTVTAPLAPFGLGDQIDASVAGKVCLIKRGALAFGVKVANCQASGGVGAVVYNNAPEGFSGTLGGTATAIPSVTASGAEGAALQGQLGQSATIAIKATNYALYNGTSMATPHVSAVAALVWSYFPACTADQIRTTLDKSAQDLGAAGRDAYYGYGLVQAKAAYDRIRAMGCAN</sequence>
<dbReference type="GO" id="GO:0006508">
    <property type="term" value="P:proteolysis"/>
    <property type="evidence" value="ECO:0007669"/>
    <property type="project" value="UniProtKB-KW"/>
</dbReference>
<evidence type="ECO:0000313" key="10">
    <source>
        <dbReference type="EMBL" id="SFU74396.1"/>
    </source>
</evidence>
<dbReference type="Pfam" id="PF00082">
    <property type="entry name" value="Peptidase_S8"/>
    <property type="match status" value="2"/>
</dbReference>
<dbReference type="AlphaFoldDB" id="A0A1I7IND4"/>
<dbReference type="PROSITE" id="PS00136">
    <property type="entry name" value="SUBTILASE_ASP"/>
    <property type="match status" value="1"/>
</dbReference>
<dbReference type="InterPro" id="IPR000209">
    <property type="entry name" value="Peptidase_S8/S53_dom"/>
</dbReference>
<name>A0A1I7IND4_9BURK</name>
<protein>
    <submittedName>
        <fullName evidence="10">PA domain-containing protein</fullName>
    </submittedName>
</protein>
<proteinExistence type="inferred from homology"/>
<keyword evidence="4 6" id="KW-0720">Serine protease</keyword>
<feature type="domain" description="Peptidase S8/S53" evidence="9">
    <location>
        <begin position="140"/>
        <end position="338"/>
    </location>
</feature>
<dbReference type="PANTHER" id="PTHR43806">
    <property type="entry name" value="PEPTIDASE S8"/>
    <property type="match status" value="1"/>
</dbReference>
<feature type="active site" description="Charge relay system" evidence="5 6">
    <location>
        <position position="456"/>
    </location>
</feature>
<keyword evidence="8" id="KW-0732">Signal</keyword>
<evidence type="ECO:0000256" key="6">
    <source>
        <dbReference type="PROSITE-ProRule" id="PRU01240"/>
    </source>
</evidence>
<reference evidence="11" key="1">
    <citation type="submission" date="2016-10" db="EMBL/GenBank/DDBJ databases">
        <authorList>
            <person name="Varghese N."/>
            <person name="Submissions S."/>
        </authorList>
    </citation>
    <scope>NUCLEOTIDE SEQUENCE [LARGE SCALE GENOMIC DNA]</scope>
    <source>
        <strain evidence="11">CGMCC 1.11014</strain>
    </source>
</reference>
<keyword evidence="11" id="KW-1185">Reference proteome</keyword>
<evidence type="ECO:0000259" key="9">
    <source>
        <dbReference type="Pfam" id="PF00082"/>
    </source>
</evidence>
<dbReference type="PROSITE" id="PS00137">
    <property type="entry name" value="SUBTILASE_HIS"/>
    <property type="match status" value="1"/>
</dbReference>